<name>A2HID2_TRIV3</name>
<reference evidence="1" key="1">
    <citation type="submission" date="2006-10" db="EMBL/GenBank/DDBJ databases">
        <authorList>
            <person name="Amadeo P."/>
            <person name="Zhao Q."/>
            <person name="Wortman J."/>
            <person name="Fraser-Liggett C."/>
            <person name="Carlton J."/>
        </authorList>
    </citation>
    <scope>NUCLEOTIDE SEQUENCE</scope>
    <source>
        <strain evidence="1">G3</strain>
    </source>
</reference>
<accession>A2HID2</accession>
<dbReference type="Proteomes" id="UP000001542">
    <property type="component" value="Unassembled WGS sequence"/>
</dbReference>
<keyword evidence="2" id="KW-1185">Reference proteome</keyword>
<dbReference type="InParanoid" id="A2HID2"/>
<organism evidence="1 2">
    <name type="scientific">Trichomonas vaginalis (strain ATCC PRA-98 / G3)</name>
    <dbReference type="NCBI Taxonomy" id="412133"/>
    <lineage>
        <taxon>Eukaryota</taxon>
        <taxon>Metamonada</taxon>
        <taxon>Parabasalia</taxon>
        <taxon>Trichomonadida</taxon>
        <taxon>Trichomonadidae</taxon>
        <taxon>Trichomonas</taxon>
    </lineage>
</organism>
<dbReference type="EMBL" id="DS135352">
    <property type="protein sequence ID" value="EAX70836.1"/>
    <property type="molecule type" value="Genomic_DNA"/>
</dbReference>
<dbReference type="AlphaFoldDB" id="A2HID2"/>
<dbReference type="VEuPathDB" id="TrichDB:TVAG_521340"/>
<evidence type="ECO:0000313" key="2">
    <source>
        <dbReference type="Proteomes" id="UP000001542"/>
    </source>
</evidence>
<evidence type="ECO:0000313" key="1">
    <source>
        <dbReference type="EMBL" id="EAX70836.1"/>
    </source>
</evidence>
<gene>
    <name evidence="1" type="ORF">TVAG_521340</name>
</gene>
<proteinExistence type="predicted"/>
<reference evidence="1" key="2">
    <citation type="journal article" date="2007" name="Science">
        <title>Draft genome sequence of the sexually transmitted pathogen Trichomonas vaginalis.</title>
        <authorList>
            <person name="Carlton J.M."/>
            <person name="Hirt R.P."/>
            <person name="Silva J.C."/>
            <person name="Delcher A.L."/>
            <person name="Schatz M."/>
            <person name="Zhao Q."/>
            <person name="Wortman J.R."/>
            <person name="Bidwell S.L."/>
            <person name="Alsmark U.C.M."/>
            <person name="Besteiro S."/>
            <person name="Sicheritz-Ponten T."/>
            <person name="Noel C.J."/>
            <person name="Dacks J.B."/>
            <person name="Foster P.G."/>
            <person name="Simillion C."/>
            <person name="Van de Peer Y."/>
            <person name="Miranda-Saavedra D."/>
            <person name="Barton G.J."/>
            <person name="Westrop G.D."/>
            <person name="Mueller S."/>
            <person name="Dessi D."/>
            <person name="Fiori P.L."/>
            <person name="Ren Q."/>
            <person name="Paulsen I."/>
            <person name="Zhang H."/>
            <person name="Bastida-Corcuera F.D."/>
            <person name="Simoes-Barbosa A."/>
            <person name="Brown M.T."/>
            <person name="Hayes R.D."/>
            <person name="Mukherjee M."/>
            <person name="Okumura C.Y."/>
            <person name="Schneider R."/>
            <person name="Smith A.J."/>
            <person name="Vanacova S."/>
            <person name="Villalvazo M."/>
            <person name="Haas B.J."/>
            <person name="Pertea M."/>
            <person name="Feldblyum T.V."/>
            <person name="Utterback T.R."/>
            <person name="Shu C.L."/>
            <person name="Osoegawa K."/>
            <person name="de Jong P.J."/>
            <person name="Hrdy I."/>
            <person name="Horvathova L."/>
            <person name="Zubacova Z."/>
            <person name="Dolezal P."/>
            <person name="Malik S.B."/>
            <person name="Logsdon J.M. Jr."/>
            <person name="Henze K."/>
            <person name="Gupta A."/>
            <person name="Wang C.C."/>
            <person name="Dunne R.L."/>
            <person name="Upcroft J.A."/>
            <person name="Upcroft P."/>
            <person name="White O."/>
            <person name="Salzberg S.L."/>
            <person name="Tang P."/>
            <person name="Chiu C.-H."/>
            <person name="Lee Y.-S."/>
            <person name="Embley T.M."/>
            <person name="Coombs G.H."/>
            <person name="Mottram J.C."/>
            <person name="Tachezy J."/>
            <person name="Fraser-Liggett C.M."/>
            <person name="Johnson P.J."/>
        </authorList>
    </citation>
    <scope>NUCLEOTIDE SEQUENCE [LARGE SCALE GENOMIC DNA]</scope>
    <source>
        <strain evidence="1">G3</strain>
    </source>
</reference>
<sequence>MAQVALDGKLSCQILLAFQVLPSDIPSSSFRHSKFFLPTFQVLPDNWKKISRQLEKKFPTTGKNFPVVRP</sequence>
<protein>
    <submittedName>
        <fullName evidence="1">Uncharacterized protein</fullName>
    </submittedName>
</protein>
<dbReference type="VEuPathDB" id="TrichDB:TVAGG3_0867260"/>